<feature type="binding site" evidence="6">
    <location>
        <position position="248"/>
    </location>
    <ligand>
        <name>Na(+)</name>
        <dbReference type="ChEBI" id="CHEBI:29101"/>
        <label>1</label>
    </ligand>
</feature>
<evidence type="ECO:0000256" key="4">
    <source>
        <dbReference type="ARBA" id="ARBA00022989"/>
    </source>
</evidence>
<keyword evidence="12" id="KW-1185">Reference proteome</keyword>
<feature type="binding site" evidence="6">
    <location>
        <position position="280"/>
    </location>
    <ligand>
        <name>Na(+)</name>
        <dbReference type="ChEBI" id="CHEBI:29101"/>
        <label>1</label>
    </ligand>
</feature>
<feature type="transmembrane region" description="Helical" evidence="10">
    <location>
        <begin position="125"/>
        <end position="145"/>
    </location>
</feature>
<evidence type="ECO:0000256" key="6">
    <source>
        <dbReference type="PIRSR" id="PIRSR600175-1"/>
    </source>
</evidence>
<keyword evidence="6" id="KW-0915">Sodium</keyword>
<feature type="transmembrane region" description="Helical" evidence="10">
    <location>
        <begin position="492"/>
        <end position="514"/>
    </location>
</feature>
<dbReference type="InterPro" id="IPR037272">
    <property type="entry name" value="SNS_sf"/>
</dbReference>
<reference evidence="11" key="3">
    <citation type="submission" date="2025-09" db="UniProtKB">
        <authorList>
            <consortium name="Ensembl"/>
        </authorList>
    </citation>
    <scope>IDENTIFICATION</scope>
</reference>
<dbReference type="GO" id="GO:0005886">
    <property type="term" value="C:plasma membrane"/>
    <property type="evidence" value="ECO:0007669"/>
    <property type="project" value="TreeGrafter"/>
</dbReference>
<sequence>MKGHGGDMENTSKVEPSNGHSRPLDIVPSTEEKMTERGQWGNKIEFVLSVAGEIIGLGNVWRFPYLCYKNGGGAFFIPYLIFLFACGIPVFFLETALGQYTSEGGITCWRKICPLFEGVGYATQVIAALLNIYYIIVLAWAIFYLSNSFTWDLPWASCNNSWNTHSCMAFQRGNSSINHHENATSPVIEFWERRVLRLSSGIDHIGSLNWDLVICLAVAWVICYFCIWKGVKSTGKVWMDAGTQIFFSYAICLGCLTALGSYNKYNNNCYKDCLSLCFLNSGTSFIAGFAIFSILGFMSYEQNVPISEVAESGPGLAFIAYPRAVSMMPFSPLWACCFFIMIVFLGLDSQFVCVESLVTAMVDMYPSTFRRKNRRELFILGVAVVSFLLGLIMLTEGGMYVFQLFDYYAASGMCLLFVAVFETVCIAWVYGADRFYDNIEDMIGYRPSPVIKYCWLFFTPATCFGTFAFALIKYSPLKYNNEYVYPWWGNGIGWILALSSMLCIPLWVAAKLYYTPGTMRERLVLLTTPSTDLPKTKQEQERLLAIFAADGDSLHQKAPATKDGYFPVDEKESNC</sequence>
<feature type="compositionally biased region" description="Basic and acidic residues" evidence="9">
    <location>
        <begin position="1"/>
        <end position="12"/>
    </location>
</feature>
<evidence type="ECO:0000256" key="5">
    <source>
        <dbReference type="ARBA" id="ARBA00023136"/>
    </source>
</evidence>
<reference evidence="11 12" key="1">
    <citation type="submission" date="2022-01" db="EMBL/GenBank/DDBJ databases">
        <title>A chromosome-scale genome assembly of the false clownfish, Amphiprion ocellaris.</title>
        <authorList>
            <person name="Ryu T."/>
        </authorList>
    </citation>
    <scope>NUCLEOTIDE SEQUENCE [LARGE SCALE GENOMIC DNA]</scope>
</reference>
<evidence type="ECO:0000256" key="9">
    <source>
        <dbReference type="SAM" id="MobiDB-lite"/>
    </source>
</evidence>
<feature type="transmembrane region" description="Helical" evidence="10">
    <location>
        <begin position="243"/>
        <end position="262"/>
    </location>
</feature>
<feature type="disulfide bond" evidence="7">
    <location>
        <begin position="158"/>
        <end position="167"/>
    </location>
</feature>
<evidence type="ECO:0000256" key="10">
    <source>
        <dbReference type="SAM" id="Phobius"/>
    </source>
</evidence>
<dbReference type="GO" id="GO:0005332">
    <property type="term" value="F:gamma-aminobutyric acid:sodium:chloride symporter activity"/>
    <property type="evidence" value="ECO:0007669"/>
    <property type="project" value="TreeGrafter"/>
</dbReference>
<keyword evidence="3 8" id="KW-0812">Transmembrane</keyword>
<evidence type="ECO:0000256" key="1">
    <source>
        <dbReference type="ARBA" id="ARBA00004141"/>
    </source>
</evidence>
<keyword evidence="7" id="KW-1015">Disulfide bond</keyword>
<keyword evidence="5 10" id="KW-0472">Membrane</keyword>
<evidence type="ECO:0000256" key="3">
    <source>
        <dbReference type="ARBA" id="ARBA00022692"/>
    </source>
</evidence>
<keyword evidence="6" id="KW-0479">Metal-binding</keyword>
<dbReference type="GO" id="GO:0046872">
    <property type="term" value="F:metal ion binding"/>
    <property type="evidence" value="ECO:0007669"/>
    <property type="project" value="UniProtKB-KW"/>
</dbReference>
<keyword evidence="2 8" id="KW-0813">Transport</keyword>
<comment type="subcellular location">
    <subcellularLocation>
        <location evidence="1">Membrane</location>
        <topology evidence="1">Multi-pass membrane protein</topology>
    </subcellularLocation>
</comment>
<dbReference type="InterPro" id="IPR000175">
    <property type="entry name" value="Na/ntran_symport"/>
</dbReference>
<dbReference type="PROSITE" id="PS00610">
    <property type="entry name" value="NA_NEUROTRAN_SYMP_1"/>
    <property type="match status" value="1"/>
</dbReference>
<protein>
    <recommendedName>
        <fullName evidence="8">Transporter</fullName>
    </recommendedName>
</protein>
<dbReference type="PROSITE" id="PS00754">
    <property type="entry name" value="NA_NEUROTRAN_SYMP_2"/>
    <property type="match status" value="1"/>
</dbReference>
<dbReference type="GeneTree" id="ENSGT00940000157478"/>
<proteinExistence type="inferred from homology"/>
<name>A0AAQ6AMI3_AMPOC</name>
<feature type="transmembrane region" description="Helical" evidence="10">
    <location>
        <begin position="453"/>
        <end position="472"/>
    </location>
</feature>
<feature type="binding site" evidence="6">
    <location>
        <position position="349"/>
    </location>
    <ligand>
        <name>Na(+)</name>
        <dbReference type="ChEBI" id="CHEBI:29101"/>
        <label>1</label>
    </ligand>
</feature>
<evidence type="ECO:0000256" key="2">
    <source>
        <dbReference type="ARBA" id="ARBA00022448"/>
    </source>
</evidence>
<dbReference type="SUPFAM" id="SSF161070">
    <property type="entry name" value="SNF-like"/>
    <property type="match status" value="1"/>
</dbReference>
<reference evidence="11" key="2">
    <citation type="submission" date="2025-08" db="UniProtKB">
        <authorList>
            <consortium name="Ensembl"/>
        </authorList>
    </citation>
    <scope>IDENTIFICATION</scope>
</reference>
<feature type="binding site" evidence="6">
    <location>
        <position position="348"/>
    </location>
    <ligand>
        <name>Na(+)</name>
        <dbReference type="ChEBI" id="CHEBI:29101"/>
        <label>1</label>
    </ligand>
</feature>
<evidence type="ECO:0000313" key="12">
    <source>
        <dbReference type="Proteomes" id="UP001501940"/>
    </source>
</evidence>
<dbReference type="Pfam" id="PF00209">
    <property type="entry name" value="SNF"/>
    <property type="match status" value="1"/>
</dbReference>
<keyword evidence="8" id="KW-0769">Symport</keyword>
<evidence type="ECO:0000256" key="7">
    <source>
        <dbReference type="PIRSR" id="PIRSR600175-2"/>
    </source>
</evidence>
<evidence type="ECO:0000256" key="8">
    <source>
        <dbReference type="RuleBase" id="RU003732"/>
    </source>
</evidence>
<feature type="binding site" evidence="6">
    <location>
        <position position="59"/>
    </location>
    <ligand>
        <name>Na(+)</name>
        <dbReference type="ChEBI" id="CHEBI:29101"/>
        <label>1</label>
    </ligand>
</feature>
<dbReference type="PANTHER" id="PTHR11616">
    <property type="entry name" value="SODIUM/CHLORIDE DEPENDENT TRANSPORTER"/>
    <property type="match status" value="1"/>
</dbReference>
<feature type="transmembrane region" description="Helical" evidence="10">
    <location>
        <begin position="274"/>
        <end position="298"/>
    </location>
</feature>
<feature type="region of interest" description="Disordered" evidence="9">
    <location>
        <begin position="1"/>
        <end position="36"/>
    </location>
</feature>
<feature type="binding site" evidence="6">
    <location>
        <position position="52"/>
    </location>
    <ligand>
        <name>Na(+)</name>
        <dbReference type="ChEBI" id="CHEBI:29101"/>
        <label>1</label>
    </ligand>
</feature>
<feature type="transmembrane region" description="Helical" evidence="10">
    <location>
        <begin position="208"/>
        <end position="231"/>
    </location>
</feature>
<dbReference type="PROSITE" id="PS50267">
    <property type="entry name" value="NA_NEUROTRAN_SYMP_3"/>
    <property type="match status" value="1"/>
</dbReference>
<dbReference type="AlphaFoldDB" id="A0AAQ6AMI3"/>
<dbReference type="GO" id="GO:0042995">
    <property type="term" value="C:cell projection"/>
    <property type="evidence" value="ECO:0007669"/>
    <property type="project" value="TreeGrafter"/>
</dbReference>
<accession>A0AAQ6AMI3</accession>
<feature type="transmembrane region" description="Helical" evidence="10">
    <location>
        <begin position="332"/>
        <end position="365"/>
    </location>
</feature>
<feature type="transmembrane region" description="Helical" evidence="10">
    <location>
        <begin position="377"/>
        <end position="395"/>
    </location>
</feature>
<dbReference type="PRINTS" id="PR00176">
    <property type="entry name" value="NANEUSMPORT"/>
</dbReference>
<dbReference type="PANTHER" id="PTHR11616:SF111">
    <property type="entry name" value="SODIUM- AND CHLORIDE-DEPENDENT GABA TRANSPORTER 2"/>
    <property type="match status" value="1"/>
</dbReference>
<dbReference type="CDD" id="cd11496">
    <property type="entry name" value="SLC6sbd-TauT-like"/>
    <property type="match status" value="1"/>
</dbReference>
<feature type="transmembrane region" description="Helical" evidence="10">
    <location>
        <begin position="73"/>
        <end position="93"/>
    </location>
</feature>
<evidence type="ECO:0000313" key="11">
    <source>
        <dbReference type="Ensembl" id="ENSAOCP00000078372.1"/>
    </source>
</evidence>
<feature type="binding site" evidence="6">
    <location>
        <position position="345"/>
    </location>
    <ligand>
        <name>Na(+)</name>
        <dbReference type="ChEBI" id="CHEBI:29101"/>
        <label>1</label>
    </ligand>
</feature>
<organism evidence="11 12">
    <name type="scientific">Amphiprion ocellaris</name>
    <name type="common">Clown anemonefish</name>
    <dbReference type="NCBI Taxonomy" id="80972"/>
    <lineage>
        <taxon>Eukaryota</taxon>
        <taxon>Metazoa</taxon>
        <taxon>Chordata</taxon>
        <taxon>Craniata</taxon>
        <taxon>Vertebrata</taxon>
        <taxon>Euteleostomi</taxon>
        <taxon>Actinopterygii</taxon>
        <taxon>Neopterygii</taxon>
        <taxon>Teleostei</taxon>
        <taxon>Neoteleostei</taxon>
        <taxon>Acanthomorphata</taxon>
        <taxon>Ovalentaria</taxon>
        <taxon>Pomacentridae</taxon>
        <taxon>Amphiprion</taxon>
    </lineage>
</organism>
<dbReference type="Proteomes" id="UP001501940">
    <property type="component" value="Chromosome 3"/>
</dbReference>
<comment type="similarity">
    <text evidence="8">Belongs to the sodium:neurotransmitter symporter (SNF) (TC 2.A.22) family.</text>
</comment>
<dbReference type="Ensembl" id="ENSAOCT00000053229.1">
    <property type="protein sequence ID" value="ENSAOCP00000078372.1"/>
    <property type="gene ID" value="ENSAOCG00000005430.2"/>
</dbReference>
<keyword evidence="4 10" id="KW-1133">Transmembrane helix</keyword>
<feature type="transmembrane region" description="Helical" evidence="10">
    <location>
        <begin position="407"/>
        <end position="432"/>
    </location>
</feature>